<dbReference type="OrthoDB" id="8455942at2"/>
<proteinExistence type="predicted"/>
<dbReference type="AlphaFoldDB" id="A0A3S1CHB1"/>
<name>A0A3S1CHB1_9CYAN</name>
<dbReference type="Proteomes" id="UP000271624">
    <property type="component" value="Unassembled WGS sequence"/>
</dbReference>
<sequence>MNEQQKVLLKQWVEALRSGKYKKDTCQLKTSNGYCCMGVAVVVHPEWKISNTKKRYNDEIEKIVGYENEFPPVEMIKDFGLNIEFVRKLIRMNDIELLPFNQIADYIEKELLSNE</sequence>
<evidence type="ECO:0000313" key="1">
    <source>
        <dbReference type="EMBL" id="RUT07291.1"/>
    </source>
</evidence>
<reference evidence="1" key="2">
    <citation type="journal article" date="2019" name="Genome Biol. Evol.">
        <title>Day and night: Metabolic profiles and evolutionary relationships of six axenic non-marine cyanobacteria.</title>
        <authorList>
            <person name="Will S.E."/>
            <person name="Henke P."/>
            <person name="Boedeker C."/>
            <person name="Huang S."/>
            <person name="Brinkmann H."/>
            <person name="Rohde M."/>
            <person name="Jarek M."/>
            <person name="Friedl T."/>
            <person name="Seufert S."/>
            <person name="Schumacher M."/>
            <person name="Overmann J."/>
            <person name="Neumann-Schaal M."/>
            <person name="Petersen J."/>
        </authorList>
    </citation>
    <scope>NUCLEOTIDE SEQUENCE [LARGE SCALE GENOMIC DNA]</scope>
    <source>
        <strain evidence="1">PCC 7102</strain>
    </source>
</reference>
<dbReference type="RefSeq" id="WP_127081111.1">
    <property type="nucleotide sequence ID" value="NZ_RSCL01000005.1"/>
</dbReference>
<dbReference type="EMBL" id="RSCL01000005">
    <property type="protein sequence ID" value="RUT07291.1"/>
    <property type="molecule type" value="Genomic_DNA"/>
</dbReference>
<keyword evidence="2" id="KW-1185">Reference proteome</keyword>
<accession>A0A3S1CHB1</accession>
<reference evidence="1" key="1">
    <citation type="submission" date="2018-12" db="EMBL/GenBank/DDBJ databases">
        <authorList>
            <person name="Will S."/>
            <person name="Neumann-Schaal M."/>
            <person name="Henke P."/>
        </authorList>
    </citation>
    <scope>NUCLEOTIDE SEQUENCE</scope>
    <source>
        <strain evidence="1">PCC 7102</strain>
    </source>
</reference>
<protein>
    <submittedName>
        <fullName evidence="1">Uncharacterized protein</fullName>
    </submittedName>
</protein>
<gene>
    <name evidence="1" type="ORF">DSM106972_025520</name>
</gene>
<evidence type="ECO:0000313" key="2">
    <source>
        <dbReference type="Proteomes" id="UP000271624"/>
    </source>
</evidence>
<organism evidence="1 2">
    <name type="scientific">Dulcicalothrix desertica PCC 7102</name>
    <dbReference type="NCBI Taxonomy" id="232991"/>
    <lineage>
        <taxon>Bacteria</taxon>
        <taxon>Bacillati</taxon>
        <taxon>Cyanobacteriota</taxon>
        <taxon>Cyanophyceae</taxon>
        <taxon>Nostocales</taxon>
        <taxon>Calotrichaceae</taxon>
        <taxon>Dulcicalothrix</taxon>
    </lineage>
</organism>
<comment type="caution">
    <text evidence="1">The sequence shown here is derived from an EMBL/GenBank/DDBJ whole genome shotgun (WGS) entry which is preliminary data.</text>
</comment>